<dbReference type="EMBL" id="BPLQ01008795">
    <property type="protein sequence ID" value="GIY39357.1"/>
    <property type="molecule type" value="Genomic_DNA"/>
</dbReference>
<sequence>MLDYNFGNIHQEKPARTSHSAEGADFYSGALTNRTSTCQSSTFPQSMYQESHWDVNSTADTNDRYATSNKEQNENFDDFNSSQSTLIPATQHFENSDCTSGIKNPAMPFFGASYTSVLNPVEQPCTNNSAFMQHYPNLSFYNQLPPNCPGSSNVLNICDPTKENYNVPMNIVSRHSSMQDFEMSRSQEKECDALTFARKSNIIEKKISCASDLNTTSINVKCHGNPHAEKKSRKKIQPRHKIAEMDDLLRTIADFRNKFGADFPTNHDVLSTTLNGPLQGHLEVPDPGAAIEVEVTNSPLTTVPLYNSEADHC</sequence>
<feature type="region of interest" description="Disordered" evidence="1">
    <location>
        <begin position="1"/>
        <end position="21"/>
    </location>
</feature>
<evidence type="ECO:0008006" key="4">
    <source>
        <dbReference type="Google" id="ProtNLM"/>
    </source>
</evidence>
<dbReference type="Proteomes" id="UP001054837">
    <property type="component" value="Unassembled WGS sequence"/>
</dbReference>
<evidence type="ECO:0000256" key="1">
    <source>
        <dbReference type="SAM" id="MobiDB-lite"/>
    </source>
</evidence>
<evidence type="ECO:0000313" key="3">
    <source>
        <dbReference type="Proteomes" id="UP001054837"/>
    </source>
</evidence>
<proteinExistence type="predicted"/>
<keyword evidence="3" id="KW-1185">Reference proteome</keyword>
<comment type="caution">
    <text evidence="2">The sequence shown here is derived from an EMBL/GenBank/DDBJ whole genome shotgun (WGS) entry which is preliminary data.</text>
</comment>
<dbReference type="AlphaFoldDB" id="A0AAV4T3U6"/>
<evidence type="ECO:0000313" key="2">
    <source>
        <dbReference type="EMBL" id="GIY39357.1"/>
    </source>
</evidence>
<gene>
    <name evidence="2" type="ORF">CDAR_466581</name>
</gene>
<accession>A0AAV4T3U6</accession>
<reference evidence="2 3" key="1">
    <citation type="submission" date="2021-06" db="EMBL/GenBank/DDBJ databases">
        <title>Caerostris darwini draft genome.</title>
        <authorList>
            <person name="Kono N."/>
            <person name="Arakawa K."/>
        </authorList>
    </citation>
    <scope>NUCLEOTIDE SEQUENCE [LARGE SCALE GENOMIC DNA]</scope>
</reference>
<organism evidence="2 3">
    <name type="scientific">Caerostris darwini</name>
    <dbReference type="NCBI Taxonomy" id="1538125"/>
    <lineage>
        <taxon>Eukaryota</taxon>
        <taxon>Metazoa</taxon>
        <taxon>Ecdysozoa</taxon>
        <taxon>Arthropoda</taxon>
        <taxon>Chelicerata</taxon>
        <taxon>Arachnida</taxon>
        <taxon>Araneae</taxon>
        <taxon>Araneomorphae</taxon>
        <taxon>Entelegynae</taxon>
        <taxon>Araneoidea</taxon>
        <taxon>Araneidae</taxon>
        <taxon>Caerostris</taxon>
    </lineage>
</organism>
<protein>
    <recommendedName>
        <fullName evidence="4">BHLH domain-containing protein</fullName>
    </recommendedName>
</protein>
<name>A0AAV4T3U6_9ARAC</name>